<dbReference type="STRING" id="131112.SAMN04489737_0428"/>
<dbReference type="InterPro" id="IPR011664">
    <property type="entry name" value="Abi_system_AbiD/AbiF-like"/>
</dbReference>
<dbReference type="AlphaFoldDB" id="A0A1H2LD24"/>
<evidence type="ECO:0000313" key="1">
    <source>
        <dbReference type="EMBL" id="SDU78326.1"/>
    </source>
</evidence>
<dbReference type="OrthoDB" id="3418622at2"/>
<protein>
    <submittedName>
        <fullName evidence="1">Abi-like protein</fullName>
    </submittedName>
</protein>
<dbReference type="Pfam" id="PF07751">
    <property type="entry name" value="Abi_2"/>
    <property type="match status" value="1"/>
</dbReference>
<keyword evidence="2" id="KW-1185">Reference proteome</keyword>
<sequence>MTKDVIPVDVLIKMYSQPRMDTYLQEFHQNKAEALKLYERNRKLTLVYLDLVGSVEIIVQNQIDYALIDWYSKKYAGRDWLDDKRLLTQKAQRDIEKARGRLKQHGKPVTHDNVLAQLTFGFWRYLLTKRYYTQLWVPAIHRAFSYGNLDLKKRRQEVEKIMKHLHAIRNRAAHLEPVFHENDAQVLHEVQQIMSWIEPQVLPLVDEWIKRLGESMQ</sequence>
<dbReference type="RefSeq" id="WP_091279337.1">
    <property type="nucleotide sequence ID" value="NZ_LT629804.1"/>
</dbReference>
<evidence type="ECO:0000313" key="2">
    <source>
        <dbReference type="Proteomes" id="UP000214355"/>
    </source>
</evidence>
<proteinExistence type="predicted"/>
<dbReference type="EMBL" id="LT629804">
    <property type="protein sequence ID" value="SDU78326.1"/>
    <property type="molecule type" value="Genomic_DNA"/>
</dbReference>
<gene>
    <name evidence="1" type="ORF">SAMN04489737_0428</name>
</gene>
<accession>A0A1H2LD24</accession>
<reference evidence="2" key="1">
    <citation type="submission" date="2016-10" db="EMBL/GenBank/DDBJ databases">
        <authorList>
            <person name="Varghese N."/>
            <person name="Submissions S."/>
        </authorList>
    </citation>
    <scope>NUCLEOTIDE SEQUENCE [LARGE SCALE GENOMIC DNA]</scope>
    <source>
        <strain evidence="2">DSM 10002</strain>
    </source>
</reference>
<dbReference type="GeneID" id="65344179"/>
<dbReference type="Proteomes" id="UP000214355">
    <property type="component" value="Chromosome I"/>
</dbReference>
<name>A0A1H2LD24_9ACTO</name>
<organism evidence="1 2">
    <name type="scientific">Arcanobacterium phocae</name>
    <dbReference type="NCBI Taxonomy" id="131112"/>
    <lineage>
        <taxon>Bacteria</taxon>
        <taxon>Bacillati</taxon>
        <taxon>Actinomycetota</taxon>
        <taxon>Actinomycetes</taxon>
        <taxon>Actinomycetales</taxon>
        <taxon>Actinomycetaceae</taxon>
        <taxon>Arcanobacterium</taxon>
    </lineage>
</organism>